<feature type="region of interest" description="Disordered" evidence="7">
    <location>
        <begin position="321"/>
        <end position="350"/>
    </location>
</feature>
<dbReference type="PANTHER" id="PTHR11961">
    <property type="entry name" value="CYTOCHROME C"/>
    <property type="match status" value="1"/>
</dbReference>
<proteinExistence type="predicted"/>
<feature type="domain" description="Cytochrome c" evidence="9">
    <location>
        <begin position="355"/>
        <end position="458"/>
    </location>
</feature>
<evidence type="ECO:0000313" key="11">
    <source>
        <dbReference type="Proteomes" id="UP000198426"/>
    </source>
</evidence>
<keyword evidence="4" id="KW-0249">Electron transport</keyword>
<dbReference type="PRINTS" id="PR00604">
    <property type="entry name" value="CYTCHRMECIAB"/>
</dbReference>
<evidence type="ECO:0000256" key="3">
    <source>
        <dbReference type="ARBA" id="ARBA00022723"/>
    </source>
</evidence>
<dbReference type="EMBL" id="FZOY01000002">
    <property type="protein sequence ID" value="SNS52554.1"/>
    <property type="molecule type" value="Genomic_DNA"/>
</dbReference>
<evidence type="ECO:0000256" key="2">
    <source>
        <dbReference type="ARBA" id="ARBA00022617"/>
    </source>
</evidence>
<dbReference type="GO" id="GO:0020037">
    <property type="term" value="F:heme binding"/>
    <property type="evidence" value="ECO:0007669"/>
    <property type="project" value="InterPro"/>
</dbReference>
<evidence type="ECO:0000259" key="9">
    <source>
        <dbReference type="PROSITE" id="PS51007"/>
    </source>
</evidence>
<keyword evidence="11" id="KW-1185">Reference proteome</keyword>
<dbReference type="GO" id="GO:0046872">
    <property type="term" value="F:metal ion binding"/>
    <property type="evidence" value="ECO:0007669"/>
    <property type="project" value="UniProtKB-KW"/>
</dbReference>
<dbReference type="Pfam" id="PF00034">
    <property type="entry name" value="Cytochrom_C"/>
    <property type="match status" value="2"/>
</dbReference>
<dbReference type="OrthoDB" id="9779283at2"/>
<name>A0A239F8Z6_9RHOB</name>
<dbReference type="InterPro" id="IPR036909">
    <property type="entry name" value="Cyt_c-like_dom_sf"/>
</dbReference>
<accession>A0A239F8Z6</accession>
<feature type="region of interest" description="Disordered" evidence="7">
    <location>
        <begin position="45"/>
        <end position="85"/>
    </location>
</feature>
<feature type="chain" id="PRO_5012895959" evidence="8">
    <location>
        <begin position="23"/>
        <end position="458"/>
    </location>
</feature>
<evidence type="ECO:0000256" key="8">
    <source>
        <dbReference type="SAM" id="SignalP"/>
    </source>
</evidence>
<protein>
    <submittedName>
        <fullName evidence="10">Sulfur dehydrogenase subunit SoxD</fullName>
    </submittedName>
</protein>
<feature type="domain" description="Cytochrome c" evidence="9">
    <location>
        <begin position="151"/>
        <end position="239"/>
    </location>
</feature>
<feature type="compositionally biased region" description="Low complexity" evidence="7">
    <location>
        <begin position="45"/>
        <end position="69"/>
    </location>
</feature>
<dbReference type="AlphaFoldDB" id="A0A239F8Z6"/>
<evidence type="ECO:0000256" key="5">
    <source>
        <dbReference type="ARBA" id="ARBA00023004"/>
    </source>
</evidence>
<reference evidence="10 11" key="1">
    <citation type="submission" date="2017-06" db="EMBL/GenBank/DDBJ databases">
        <authorList>
            <person name="Kim H.J."/>
            <person name="Triplett B.A."/>
        </authorList>
    </citation>
    <scope>NUCLEOTIDE SEQUENCE [LARGE SCALE GENOMIC DNA]</scope>
    <source>
        <strain evidence="10 11">DSM 29339</strain>
    </source>
</reference>
<sequence length="458" mass="47259">MSKFPNQLALVSLVGVSAIALAVGMSERAAHKAAEAAHEAALHAEATAKSAVPHEPAAAEVADAAPAEEAPAEEVAEAPAPDAPAEPVAVAVVDGATDKLDGQGDTDAMTGEDTAAAQGKFGLGRAALPEEVAAWNLDIMPDGTGLPDGEGDVWTGEEVFADNCAVCHGDFAEGVDNWPKLAGGMDTLDREDPLKTVGSYWPYLSTAFDYVRRSMPFGAAQTMSDDDVYAMVAYILYSNDLVDDDFVLSKETFLEVEMPNADGFIVDDRAETELGLFSAEPCMENCKESVEITMRAAVLDVTPEDAGVPAGTAEAEPVQVAAAAEPAATPEAEAAPAAEEVAAAPAAAADTPDPELVAAGEKVFKKCQACHQVGEGAVNKVGPTLNGIVGRAAGAGEGFKYSKVMAGAGADGLVWTDETLTEYLTNPKAYLKGNRMSFAGLKKAEDTAAVIAYLKAHP</sequence>
<evidence type="ECO:0000313" key="10">
    <source>
        <dbReference type="EMBL" id="SNS52554.1"/>
    </source>
</evidence>
<evidence type="ECO:0000256" key="4">
    <source>
        <dbReference type="ARBA" id="ARBA00022982"/>
    </source>
</evidence>
<keyword evidence="3 6" id="KW-0479">Metal-binding</keyword>
<evidence type="ECO:0000256" key="6">
    <source>
        <dbReference type="PROSITE-ProRule" id="PRU00433"/>
    </source>
</evidence>
<feature type="signal peptide" evidence="8">
    <location>
        <begin position="1"/>
        <end position="22"/>
    </location>
</feature>
<keyword evidence="2 6" id="KW-0349">Heme</keyword>
<dbReference type="Proteomes" id="UP000198426">
    <property type="component" value="Unassembled WGS sequence"/>
</dbReference>
<dbReference type="GO" id="GO:0009055">
    <property type="term" value="F:electron transfer activity"/>
    <property type="evidence" value="ECO:0007669"/>
    <property type="project" value="InterPro"/>
</dbReference>
<keyword evidence="1" id="KW-0813">Transport</keyword>
<evidence type="ECO:0000256" key="1">
    <source>
        <dbReference type="ARBA" id="ARBA00022448"/>
    </source>
</evidence>
<gene>
    <name evidence="10" type="ORF">SAMN05421757_102524</name>
</gene>
<organism evidence="10 11">
    <name type="scientific">Tropicimonas sediminicola</name>
    <dbReference type="NCBI Taxonomy" id="1031541"/>
    <lineage>
        <taxon>Bacteria</taxon>
        <taxon>Pseudomonadati</taxon>
        <taxon>Pseudomonadota</taxon>
        <taxon>Alphaproteobacteria</taxon>
        <taxon>Rhodobacterales</taxon>
        <taxon>Roseobacteraceae</taxon>
        <taxon>Tropicimonas</taxon>
    </lineage>
</organism>
<keyword evidence="8" id="KW-0732">Signal</keyword>
<dbReference type="InterPro" id="IPR009056">
    <property type="entry name" value="Cyt_c-like_dom"/>
</dbReference>
<evidence type="ECO:0000256" key="7">
    <source>
        <dbReference type="SAM" id="MobiDB-lite"/>
    </source>
</evidence>
<dbReference type="InterPro" id="IPR002327">
    <property type="entry name" value="Cyt_c_1A/1B"/>
</dbReference>
<dbReference type="PROSITE" id="PS51007">
    <property type="entry name" value="CYTC"/>
    <property type="match status" value="2"/>
</dbReference>
<keyword evidence="5 6" id="KW-0408">Iron</keyword>
<dbReference type="Gene3D" id="1.10.760.10">
    <property type="entry name" value="Cytochrome c-like domain"/>
    <property type="match status" value="2"/>
</dbReference>
<dbReference type="SUPFAM" id="SSF46626">
    <property type="entry name" value="Cytochrome c"/>
    <property type="match status" value="2"/>
</dbReference>